<reference evidence="1 2" key="2">
    <citation type="journal article" date="2022" name="Mol. Ecol. Resour.">
        <title>The genomes of chicory, endive, great burdock and yacon provide insights into Asteraceae paleo-polyploidization history and plant inulin production.</title>
        <authorList>
            <person name="Fan W."/>
            <person name="Wang S."/>
            <person name="Wang H."/>
            <person name="Wang A."/>
            <person name="Jiang F."/>
            <person name="Liu H."/>
            <person name="Zhao H."/>
            <person name="Xu D."/>
            <person name="Zhang Y."/>
        </authorList>
    </citation>
    <scope>NUCLEOTIDE SEQUENCE [LARGE SCALE GENOMIC DNA]</scope>
    <source>
        <strain evidence="2">cv. Yunnan</strain>
        <tissue evidence="1">Leaves</tissue>
    </source>
</reference>
<comment type="caution">
    <text evidence="1">The sequence shown here is derived from an EMBL/GenBank/DDBJ whole genome shotgun (WGS) entry which is preliminary data.</text>
</comment>
<protein>
    <submittedName>
        <fullName evidence="1">Uncharacterized protein</fullName>
    </submittedName>
</protein>
<reference evidence="2" key="1">
    <citation type="journal article" date="2022" name="Mol. Ecol. Resour.">
        <title>The genomes of chicory, endive, great burdock and yacon provide insights into Asteraceae palaeo-polyploidization history and plant inulin production.</title>
        <authorList>
            <person name="Fan W."/>
            <person name="Wang S."/>
            <person name="Wang H."/>
            <person name="Wang A."/>
            <person name="Jiang F."/>
            <person name="Liu H."/>
            <person name="Zhao H."/>
            <person name="Xu D."/>
            <person name="Zhang Y."/>
        </authorList>
    </citation>
    <scope>NUCLEOTIDE SEQUENCE [LARGE SCALE GENOMIC DNA]</scope>
    <source>
        <strain evidence="2">cv. Yunnan</strain>
    </source>
</reference>
<sequence>MATEQTSNEGQQEKGNDNAVPNASLLTVGGFRNAVFEQYRKAKENAEAYPYVWGSYLIVYGGFGLWVAYRYKKLRNTEDRVRALQEKLRTLRQERESNVKSSVVKAAK</sequence>
<evidence type="ECO:0000313" key="1">
    <source>
        <dbReference type="EMBL" id="KAI3775321.1"/>
    </source>
</evidence>
<dbReference type="EMBL" id="CM042033">
    <property type="protein sequence ID" value="KAI3775321.1"/>
    <property type="molecule type" value="Genomic_DNA"/>
</dbReference>
<evidence type="ECO:0000313" key="2">
    <source>
        <dbReference type="Proteomes" id="UP001056120"/>
    </source>
</evidence>
<gene>
    <name evidence="1" type="ORF">L1987_49892</name>
</gene>
<dbReference type="Proteomes" id="UP001056120">
    <property type="component" value="Linkage Group LG16"/>
</dbReference>
<organism evidence="1 2">
    <name type="scientific">Smallanthus sonchifolius</name>
    <dbReference type="NCBI Taxonomy" id="185202"/>
    <lineage>
        <taxon>Eukaryota</taxon>
        <taxon>Viridiplantae</taxon>
        <taxon>Streptophyta</taxon>
        <taxon>Embryophyta</taxon>
        <taxon>Tracheophyta</taxon>
        <taxon>Spermatophyta</taxon>
        <taxon>Magnoliopsida</taxon>
        <taxon>eudicotyledons</taxon>
        <taxon>Gunneridae</taxon>
        <taxon>Pentapetalae</taxon>
        <taxon>asterids</taxon>
        <taxon>campanulids</taxon>
        <taxon>Asterales</taxon>
        <taxon>Asteraceae</taxon>
        <taxon>Asteroideae</taxon>
        <taxon>Heliantheae alliance</taxon>
        <taxon>Millerieae</taxon>
        <taxon>Smallanthus</taxon>
    </lineage>
</organism>
<name>A0ACB9FWX5_9ASTR</name>
<keyword evidence="2" id="KW-1185">Reference proteome</keyword>
<proteinExistence type="predicted"/>
<accession>A0ACB9FWX5</accession>